<keyword evidence="1" id="KW-1133">Transmembrane helix</keyword>
<keyword evidence="1" id="KW-0472">Membrane</keyword>
<proteinExistence type="predicted"/>
<evidence type="ECO:0000313" key="2">
    <source>
        <dbReference type="EMBL" id="KAA6372549.1"/>
    </source>
</evidence>
<organism evidence="2 3">
    <name type="scientific">Streblomastix strix</name>
    <dbReference type="NCBI Taxonomy" id="222440"/>
    <lineage>
        <taxon>Eukaryota</taxon>
        <taxon>Metamonada</taxon>
        <taxon>Preaxostyla</taxon>
        <taxon>Oxymonadida</taxon>
        <taxon>Streblomastigidae</taxon>
        <taxon>Streblomastix</taxon>
    </lineage>
</organism>
<keyword evidence="1" id="KW-0812">Transmembrane</keyword>
<name>A0A5J4UPY5_9EUKA</name>
<dbReference type="EMBL" id="SNRW01013500">
    <property type="protein sequence ID" value="KAA6372549.1"/>
    <property type="molecule type" value="Genomic_DNA"/>
</dbReference>
<comment type="caution">
    <text evidence="2">The sequence shown here is derived from an EMBL/GenBank/DDBJ whole genome shotgun (WGS) entry which is preliminary data.</text>
</comment>
<evidence type="ECO:0000313" key="3">
    <source>
        <dbReference type="Proteomes" id="UP000324800"/>
    </source>
</evidence>
<dbReference type="Proteomes" id="UP000324800">
    <property type="component" value="Unassembled WGS sequence"/>
</dbReference>
<reference evidence="2 3" key="1">
    <citation type="submission" date="2019-03" db="EMBL/GenBank/DDBJ databases">
        <title>Single cell metagenomics reveals metabolic interactions within the superorganism composed of flagellate Streblomastix strix and complex community of Bacteroidetes bacteria on its surface.</title>
        <authorList>
            <person name="Treitli S.C."/>
            <person name="Kolisko M."/>
            <person name="Husnik F."/>
            <person name="Keeling P."/>
            <person name="Hampl V."/>
        </authorList>
    </citation>
    <scope>NUCLEOTIDE SEQUENCE [LARGE SCALE GENOMIC DNA]</scope>
    <source>
        <strain evidence="2">ST1C</strain>
    </source>
</reference>
<sequence length="66" mass="7173">MIQEIKLILLFNGVWVQVFGSVVFGQYLGFQVTGGIQGKTEGFGGRLIFGFGRTVLICQLGGITYV</sequence>
<protein>
    <submittedName>
        <fullName evidence="2">Uncharacterized protein</fullName>
    </submittedName>
</protein>
<gene>
    <name evidence="2" type="ORF">EZS28_031924</name>
</gene>
<accession>A0A5J4UPY5</accession>
<evidence type="ECO:0000256" key="1">
    <source>
        <dbReference type="SAM" id="Phobius"/>
    </source>
</evidence>
<feature type="transmembrane region" description="Helical" evidence="1">
    <location>
        <begin position="7"/>
        <end position="27"/>
    </location>
</feature>
<dbReference type="AlphaFoldDB" id="A0A5J4UPY5"/>